<dbReference type="SUPFAM" id="SSF54060">
    <property type="entry name" value="His-Me finger endonucleases"/>
    <property type="match status" value="1"/>
</dbReference>
<dbReference type="AlphaFoldDB" id="A0AA88L1C2"/>
<dbReference type="InterPro" id="IPR044929">
    <property type="entry name" value="DNA/RNA_non-sp_Endonuclease_sf"/>
</dbReference>
<feature type="domain" description="DNA/RNA non-specific endonuclease/pyrophosphatase/phosphodiesterase" evidence="7">
    <location>
        <begin position="161"/>
        <end position="404"/>
    </location>
</feature>
<keyword evidence="3" id="KW-0255">Endonuclease</keyword>
<dbReference type="InterPro" id="IPR001604">
    <property type="entry name" value="Endo_G_ENPP1-like_dom"/>
</dbReference>
<keyword evidence="3" id="KW-0378">Hydrolase</keyword>
<evidence type="ECO:0000256" key="5">
    <source>
        <dbReference type="PIRSR" id="PIRSR640255-2"/>
    </source>
</evidence>
<proteinExistence type="inferred from homology"/>
<evidence type="ECO:0000313" key="8">
    <source>
        <dbReference type="EMBL" id="KAK2709754.1"/>
    </source>
</evidence>
<evidence type="ECO:0000256" key="1">
    <source>
        <dbReference type="ARBA" id="ARBA00010052"/>
    </source>
</evidence>
<evidence type="ECO:0000259" key="6">
    <source>
        <dbReference type="SMART" id="SM00477"/>
    </source>
</evidence>
<dbReference type="InterPro" id="IPR040255">
    <property type="entry name" value="Non-specific_endonuclease"/>
</dbReference>
<dbReference type="SMART" id="SM00477">
    <property type="entry name" value="NUC"/>
    <property type="match status" value="1"/>
</dbReference>
<reference evidence="8" key="1">
    <citation type="submission" date="2023-07" db="EMBL/GenBank/DDBJ databases">
        <title>Chromosome-level genome assembly of Artemia franciscana.</title>
        <authorList>
            <person name="Jo E."/>
        </authorList>
    </citation>
    <scope>NUCLEOTIDE SEQUENCE</scope>
    <source>
        <tissue evidence="8">Whole body</tissue>
    </source>
</reference>
<dbReference type="EMBL" id="JAVRJZ010000017">
    <property type="protein sequence ID" value="KAK2709754.1"/>
    <property type="molecule type" value="Genomic_DNA"/>
</dbReference>
<evidence type="ECO:0000256" key="3">
    <source>
        <dbReference type="ARBA" id="ARBA00022759"/>
    </source>
</evidence>
<evidence type="ECO:0000313" key="9">
    <source>
        <dbReference type="Proteomes" id="UP001187531"/>
    </source>
</evidence>
<dbReference type="GO" id="GO:0003676">
    <property type="term" value="F:nucleic acid binding"/>
    <property type="evidence" value="ECO:0007669"/>
    <property type="project" value="InterPro"/>
</dbReference>
<accession>A0AA88L1C2</accession>
<evidence type="ECO:0000259" key="7">
    <source>
        <dbReference type="SMART" id="SM00892"/>
    </source>
</evidence>
<dbReference type="GO" id="GO:0005634">
    <property type="term" value="C:nucleus"/>
    <property type="evidence" value="ECO:0007669"/>
    <property type="project" value="TreeGrafter"/>
</dbReference>
<sequence length="424" mass="47815">MLIFKQIFAYLKALFIGNAVKNSPEDSLTSENLNQNIASQNGCLILLPSDVPSRPPLMYELKGLLLMPKKINSTRRIFLANNEAITLYCPGVGNFLEKTQEQISEMTCTDGAIFTASKENVSFSMLSCRSPIKESLVEEDRCGNSRKGTKVLIGWISSTVFKRQILVCHNKDTMRTSYTHSTINGTGIEAKDLGNARPGFKKGSYFPGIDLETLYSQSNQKSWFNFTFGSELSKKYIDVPKNLYFARGHLTPEADFVYDSMQDATFYHINAAPQYQVFNNGNWKQLEIAVRELSAKLNRDLEVLTGTYGTLSLPDENGNKINIFLGKDVNGNEVIPAPLFFWKVVTDPILKQANAFIGLNNPFVVELIDEHKLCKDMWNDISLTIASRHDFSKGYLYCCKVEELRSAIPDIPSIDQRGLLRFER</sequence>
<dbReference type="FunFam" id="3.40.570.10:FF:000007">
    <property type="entry name" value="Alkaline nuclease"/>
    <property type="match status" value="1"/>
</dbReference>
<evidence type="ECO:0008006" key="10">
    <source>
        <dbReference type="Google" id="ProtNLM"/>
    </source>
</evidence>
<dbReference type="GO" id="GO:0000014">
    <property type="term" value="F:single-stranded DNA endodeoxyribonuclease activity"/>
    <property type="evidence" value="ECO:0007669"/>
    <property type="project" value="TreeGrafter"/>
</dbReference>
<keyword evidence="9" id="KW-1185">Reference proteome</keyword>
<dbReference type="Proteomes" id="UP001187531">
    <property type="component" value="Unassembled WGS sequence"/>
</dbReference>
<keyword evidence="5" id="KW-0479">Metal-binding</keyword>
<organism evidence="8 9">
    <name type="scientific">Artemia franciscana</name>
    <name type="common">Brine shrimp</name>
    <name type="synonym">Artemia sanfranciscana</name>
    <dbReference type="NCBI Taxonomy" id="6661"/>
    <lineage>
        <taxon>Eukaryota</taxon>
        <taxon>Metazoa</taxon>
        <taxon>Ecdysozoa</taxon>
        <taxon>Arthropoda</taxon>
        <taxon>Crustacea</taxon>
        <taxon>Branchiopoda</taxon>
        <taxon>Anostraca</taxon>
        <taxon>Artemiidae</taxon>
        <taxon>Artemia</taxon>
    </lineage>
</organism>
<dbReference type="SMART" id="SM00892">
    <property type="entry name" value="Endonuclease_NS"/>
    <property type="match status" value="1"/>
</dbReference>
<protein>
    <recommendedName>
        <fullName evidence="10">DNA/RNA non-specific endonuclease domain-containing protein</fullName>
    </recommendedName>
</protein>
<dbReference type="InterPro" id="IPR044925">
    <property type="entry name" value="His-Me_finger_sf"/>
</dbReference>
<dbReference type="GO" id="GO:0046872">
    <property type="term" value="F:metal ion binding"/>
    <property type="evidence" value="ECO:0007669"/>
    <property type="project" value="UniProtKB-KW"/>
</dbReference>
<keyword evidence="2" id="KW-0540">Nuclease</keyword>
<feature type="active site" description="Proton acceptor" evidence="4">
    <location>
        <position position="249"/>
    </location>
</feature>
<gene>
    <name evidence="8" type="ORF">QYM36_013432</name>
</gene>
<dbReference type="Pfam" id="PF01223">
    <property type="entry name" value="Endonuclease_NS"/>
    <property type="match status" value="1"/>
</dbReference>
<evidence type="ECO:0000256" key="4">
    <source>
        <dbReference type="PIRSR" id="PIRSR640255-1"/>
    </source>
</evidence>
<name>A0AA88L1C2_ARTSF</name>
<evidence type="ECO:0000256" key="2">
    <source>
        <dbReference type="ARBA" id="ARBA00022722"/>
    </source>
</evidence>
<dbReference type="Gene3D" id="3.40.570.10">
    <property type="entry name" value="Extracellular Endonuclease, subunit A"/>
    <property type="match status" value="1"/>
</dbReference>
<dbReference type="GO" id="GO:0005743">
    <property type="term" value="C:mitochondrial inner membrane"/>
    <property type="evidence" value="ECO:0007669"/>
    <property type="project" value="TreeGrafter"/>
</dbReference>
<dbReference type="GO" id="GO:0004521">
    <property type="term" value="F:RNA endonuclease activity"/>
    <property type="evidence" value="ECO:0007669"/>
    <property type="project" value="TreeGrafter"/>
</dbReference>
<dbReference type="PANTHER" id="PTHR13966">
    <property type="entry name" value="ENDONUCLEASE RELATED"/>
    <property type="match status" value="1"/>
</dbReference>
<feature type="domain" description="ENPP1-3/EXOG-like endonuclease/phosphodiesterase" evidence="6">
    <location>
        <begin position="162"/>
        <end position="384"/>
    </location>
</feature>
<comment type="caution">
    <text evidence="8">The sequence shown here is derived from an EMBL/GenBank/DDBJ whole genome shotgun (WGS) entry which is preliminary data.</text>
</comment>
<dbReference type="GO" id="GO:0006309">
    <property type="term" value="P:apoptotic DNA fragmentation"/>
    <property type="evidence" value="ECO:0007669"/>
    <property type="project" value="TreeGrafter"/>
</dbReference>
<feature type="binding site" evidence="5">
    <location>
        <position position="279"/>
    </location>
    <ligand>
        <name>Mg(2+)</name>
        <dbReference type="ChEBI" id="CHEBI:18420"/>
        <note>catalytic</note>
    </ligand>
</feature>
<comment type="similarity">
    <text evidence="1">Belongs to the DNA/RNA non-specific endonuclease family.</text>
</comment>
<dbReference type="InterPro" id="IPR020821">
    <property type="entry name" value="ENPP1-3/EXOG-like_nuc-like"/>
</dbReference>
<dbReference type="PANTHER" id="PTHR13966:SF19">
    <property type="entry name" value="NUCLEASE EXOG, MITOCHONDRIAL"/>
    <property type="match status" value="1"/>
</dbReference>